<feature type="transmembrane region" description="Helical" evidence="2">
    <location>
        <begin position="6"/>
        <end position="25"/>
    </location>
</feature>
<accession>A0A1H5WEY1</accession>
<reference evidence="3 4" key="1">
    <citation type="submission" date="2016-10" db="EMBL/GenBank/DDBJ databases">
        <authorList>
            <person name="de Groot N.N."/>
        </authorList>
    </citation>
    <scope>NUCLEOTIDE SEQUENCE [LARGE SCALE GENOMIC DNA]</scope>
    <source>
        <strain evidence="3 4">DSM 22489</strain>
    </source>
</reference>
<dbReference type="Proteomes" id="UP000236728">
    <property type="component" value="Unassembled WGS sequence"/>
</dbReference>
<gene>
    <name evidence="3" type="ORF">SAMN05421819_1526</name>
</gene>
<evidence type="ECO:0000256" key="2">
    <source>
        <dbReference type="SAM" id="Phobius"/>
    </source>
</evidence>
<dbReference type="AlphaFoldDB" id="A0A1H5WEY1"/>
<sequence>MKSPLIIALIVVLAVGIFAAVRYFLERARQKKIDATGTVVYATLVSSEPVKVFGKLQADFVKINMRVQEPGTTESRDVSMSTRVPANQRLEVGMRIPVVLDPKNPKRVYPASEASAKRVVMTGSRDERRMMQQQLRSPGRAPRQQQTGYIPPNMGRRR</sequence>
<name>A0A1H5WEY1_9BACT</name>
<dbReference type="RefSeq" id="WP_103932448.1">
    <property type="nucleotide sequence ID" value="NZ_FNVA01000002.1"/>
</dbReference>
<keyword evidence="2" id="KW-0472">Membrane</keyword>
<keyword evidence="2" id="KW-0812">Transmembrane</keyword>
<protein>
    <submittedName>
        <fullName evidence="3">Uncharacterized protein</fullName>
    </submittedName>
</protein>
<keyword evidence="4" id="KW-1185">Reference proteome</keyword>
<feature type="region of interest" description="Disordered" evidence="1">
    <location>
        <begin position="110"/>
        <end position="158"/>
    </location>
</feature>
<evidence type="ECO:0000313" key="4">
    <source>
        <dbReference type="Proteomes" id="UP000236728"/>
    </source>
</evidence>
<proteinExistence type="predicted"/>
<evidence type="ECO:0000313" key="3">
    <source>
        <dbReference type="EMBL" id="SEF97347.1"/>
    </source>
</evidence>
<evidence type="ECO:0000256" key="1">
    <source>
        <dbReference type="SAM" id="MobiDB-lite"/>
    </source>
</evidence>
<dbReference type="OrthoDB" id="118967at2"/>
<dbReference type="EMBL" id="FNVA01000002">
    <property type="protein sequence ID" value="SEF97347.1"/>
    <property type="molecule type" value="Genomic_DNA"/>
</dbReference>
<keyword evidence="2" id="KW-1133">Transmembrane helix</keyword>
<organism evidence="3 4">
    <name type="scientific">Bryocella elongata</name>
    <dbReference type="NCBI Taxonomy" id="863522"/>
    <lineage>
        <taxon>Bacteria</taxon>
        <taxon>Pseudomonadati</taxon>
        <taxon>Acidobacteriota</taxon>
        <taxon>Terriglobia</taxon>
        <taxon>Terriglobales</taxon>
        <taxon>Acidobacteriaceae</taxon>
        <taxon>Bryocella</taxon>
    </lineage>
</organism>